<reference evidence="2 3" key="1">
    <citation type="submission" date="2023-02" db="EMBL/GenBank/DDBJ databases">
        <title>Population genomics of bacteria associated with diatom.</title>
        <authorList>
            <person name="Xie J."/>
            <person name="Wang H."/>
        </authorList>
    </citation>
    <scope>NUCLEOTIDE SEQUENCE [LARGE SCALE GENOMIC DNA]</scope>
    <source>
        <strain evidence="2 3">PT47_8</strain>
    </source>
</reference>
<name>A0ABD4XDY2_9RHOB</name>
<dbReference type="Proteomes" id="UP001218364">
    <property type="component" value="Unassembled WGS sequence"/>
</dbReference>
<dbReference type="InterPro" id="IPR027417">
    <property type="entry name" value="P-loop_NTPase"/>
</dbReference>
<keyword evidence="1" id="KW-0175">Coiled coil</keyword>
<feature type="coiled-coil region" evidence="1">
    <location>
        <begin position="319"/>
        <end position="360"/>
    </location>
</feature>
<protein>
    <submittedName>
        <fullName evidence="2">Sulfotransferase family protein</fullName>
    </submittedName>
</protein>
<accession>A0ABD4XDY2</accession>
<comment type="caution">
    <text evidence="2">The sequence shown here is derived from an EMBL/GenBank/DDBJ whole genome shotgun (WGS) entry which is preliminary data.</text>
</comment>
<dbReference type="InterPro" id="IPR014556">
    <property type="entry name" value="UCP029407"/>
</dbReference>
<evidence type="ECO:0000313" key="3">
    <source>
        <dbReference type="Proteomes" id="UP001218364"/>
    </source>
</evidence>
<proteinExistence type="predicted"/>
<evidence type="ECO:0000256" key="1">
    <source>
        <dbReference type="SAM" id="Coils"/>
    </source>
</evidence>
<dbReference type="Gene3D" id="3.40.50.300">
    <property type="entry name" value="P-loop containing nucleotide triphosphate hydrolases"/>
    <property type="match status" value="1"/>
</dbReference>
<dbReference type="EMBL" id="JARCJK010000011">
    <property type="protein sequence ID" value="MDE4167550.1"/>
    <property type="molecule type" value="Genomic_DNA"/>
</dbReference>
<dbReference type="AlphaFoldDB" id="A0ABD4XDY2"/>
<organism evidence="2 3">
    <name type="scientific">Phaeobacter gallaeciensis</name>
    <dbReference type="NCBI Taxonomy" id="60890"/>
    <lineage>
        <taxon>Bacteria</taxon>
        <taxon>Pseudomonadati</taxon>
        <taxon>Pseudomonadota</taxon>
        <taxon>Alphaproteobacteria</taxon>
        <taxon>Rhodobacterales</taxon>
        <taxon>Roseobacteraceae</taxon>
        <taxon>Phaeobacter</taxon>
    </lineage>
</organism>
<sequence length="480" mass="53902">MPKTPPATKSRHAVVVLGMHRSGTSALAGVLARLGCDLPEEVMPANEFNPKGFYESLKAYNLNDAILASGDSSWDDWQSFNPAWVSSSLSAEFRERGGKVLEEEYGDSSLFLLKDPRICRLLPFWQQLFDAQQIQPTYVLTHRNPLEVARSLQKREGWPMAAGLLLWLRHVLDAEIGTRGVQRCFTSYDRLLSDWTGTMEMILSRTGLVLPHACTEVAGEVESFLSASLRHSAEPATALAETTPGVDWVRASFEILERWADQGEQKSDHPALDRIRSEFDAITSMFGPVVQSLRQSSAAKVQELEEVQALRQAEQKHAAEKYDELLTRSRSETEALQQERDALKQELGEQQRAYAGALAERDQVRNSARAMHARQKETFEGELTAALAAVRGRADVRQARLQEDLRGLEHALEQARAMNQHKDDELARLAEDRDRSTAEREALAEHVARLEQMTEAYVNSTSWKITAPLRRIVSAMRRGA</sequence>
<gene>
    <name evidence="2" type="ORF">PXK24_17785</name>
</gene>
<dbReference type="SUPFAM" id="SSF52540">
    <property type="entry name" value="P-loop containing nucleoside triphosphate hydrolases"/>
    <property type="match status" value="1"/>
</dbReference>
<dbReference type="PIRSF" id="PIRSF029407">
    <property type="entry name" value="UCP029407"/>
    <property type="match status" value="1"/>
</dbReference>
<evidence type="ECO:0000313" key="2">
    <source>
        <dbReference type="EMBL" id="MDE4167550.1"/>
    </source>
</evidence>
<feature type="coiled-coil region" evidence="1">
    <location>
        <begin position="398"/>
        <end position="453"/>
    </location>
</feature>
<dbReference type="RefSeq" id="WP_274840094.1">
    <property type="nucleotide sequence ID" value="NZ_JARCJF010000011.1"/>
</dbReference>